<evidence type="ECO:0000313" key="14">
    <source>
        <dbReference type="EMBL" id="QSV37310.1"/>
    </source>
</evidence>
<dbReference type="GeneID" id="69223273"/>
<reference evidence="14" key="1">
    <citation type="journal article" date="2021" name="Mitochondrial DNA Part B Resour">
        <title>A gene-rich and compact chloroplast genome of the green alga Nephroselmis pyriformis (N.Carter) Ettl 1982 from the shores of Mersin (Eastern Mediterranean Sea).</title>
        <authorList>
            <person name="Gastineau R."/>
            <person name="Konucu M."/>
            <person name="Tekdal D."/>
            <person name="Lemieux C."/>
            <person name="Turmel M."/>
            <person name="Witkowski A."/>
            <person name="Eker-Develi E."/>
        </authorList>
    </citation>
    <scope>NUCLEOTIDE SEQUENCE</scope>
    <source>
        <strain evidence="14">MED1</strain>
    </source>
</reference>
<dbReference type="PANTHER" id="PTHR34264">
    <property type="entry name" value="ATP SYNTHASE SUBUNIT B, CHLOROPLASTIC"/>
    <property type="match status" value="1"/>
</dbReference>
<sequence length="184" mass="20129">MEEGRDVWTILAANPPGEGFGFNGDLLDTNILNLAAVLGILIYFGGELVGSLLETRKQTILKSLQDAEERYQEALEKLQQAQAELVSAEAKAEEIRQQGRTSADLTVQQVLEMTAKEKARIEETKDTILGLEEEKAVAEVCRAVVRLALDKTKQKVQGRLTPGLSQRVTDLNIGLLGRLATVGK</sequence>
<keyword evidence="9 11" id="KW-0066">ATP synthesis</keyword>
<comment type="function">
    <text evidence="10 11">F(1)F(0) ATP synthase produces ATP from ADP in the presence of a proton or sodium gradient. F-type ATPases consist of two structural domains, F(1) containing the extramembraneous catalytic core and F(0) containing the membrane proton channel, linked together by a central stalk and a peripheral stalk. During catalysis, ATP synthesis in the catalytic domain of F(1) is coupled via a rotary mechanism of the central stalk subunits to proton translocation.</text>
</comment>
<evidence type="ECO:0000256" key="6">
    <source>
        <dbReference type="ARBA" id="ARBA00022989"/>
    </source>
</evidence>
<dbReference type="HAMAP" id="MF_01398">
    <property type="entry name" value="ATP_synth_b_bprime"/>
    <property type="match status" value="1"/>
</dbReference>
<evidence type="ECO:0000256" key="9">
    <source>
        <dbReference type="ARBA" id="ARBA00023310"/>
    </source>
</evidence>
<evidence type="ECO:0000256" key="1">
    <source>
        <dbReference type="ARBA" id="ARBA00004167"/>
    </source>
</evidence>
<evidence type="ECO:0000256" key="11">
    <source>
        <dbReference type="HAMAP-Rule" id="MF_01398"/>
    </source>
</evidence>
<keyword evidence="11" id="KW-0793">Thylakoid</keyword>
<keyword evidence="14" id="KW-0934">Plastid</keyword>
<keyword evidence="2 11" id="KW-0813">Transport</keyword>
<geneLocation type="chloroplast" evidence="14"/>
<keyword evidence="7 11" id="KW-0406">Ion transport</keyword>
<proteinExistence type="inferred from homology"/>
<name>A0A8A2H8P6_9CHLO</name>
<gene>
    <name evidence="11 14" type="primary">atpF</name>
</gene>
<evidence type="ECO:0000256" key="12">
    <source>
        <dbReference type="RuleBase" id="RU003848"/>
    </source>
</evidence>
<keyword evidence="4 11" id="KW-0812">Transmembrane</keyword>
<dbReference type="RefSeq" id="YP_010231241.1">
    <property type="nucleotide sequence ID" value="NC_059722.1"/>
</dbReference>
<dbReference type="InterPro" id="IPR002146">
    <property type="entry name" value="ATP_synth_b/b'su_bac/chlpt"/>
</dbReference>
<dbReference type="AlphaFoldDB" id="A0A8A2H8P6"/>
<keyword evidence="8 11" id="KW-0472">Membrane</keyword>
<keyword evidence="5 11" id="KW-0375">Hydrogen ion transport</keyword>
<feature type="coiled-coil region" evidence="13">
    <location>
        <begin position="57"/>
        <end position="134"/>
    </location>
</feature>
<comment type="subunit">
    <text evidence="11">F-type ATPases have 2 components, F(1) - the catalytic core - and F(0) - the membrane proton channel. F(1) has five subunits: alpha(3), beta(3), gamma(1), delta(1), epsilon(1). F(0) has four main subunits: a(1), b(1), b'(1) and c(10-14). The alpha and beta chains form an alternating ring which encloses part of the gamma chain. F(1) is attached to F(0) by a central stalk formed by the gamma and epsilon chains, while a peripheral stalk is formed by the delta, b and b' chains.</text>
</comment>
<keyword evidence="6 11" id="KW-1133">Transmembrane helix</keyword>
<evidence type="ECO:0000256" key="5">
    <source>
        <dbReference type="ARBA" id="ARBA00022781"/>
    </source>
</evidence>
<comment type="function">
    <text evidence="11">Component of the F(0) channel, it forms part of the peripheral stalk, linking F(1) to F(0).</text>
</comment>
<evidence type="ECO:0000256" key="3">
    <source>
        <dbReference type="ARBA" id="ARBA00022547"/>
    </source>
</evidence>
<keyword evidence="13" id="KW-0175">Coiled coil</keyword>
<dbReference type="PANTHER" id="PTHR34264:SF3">
    <property type="entry name" value="ATP SYNTHASE SUBUNIT B, CHLOROPLASTIC"/>
    <property type="match status" value="1"/>
</dbReference>
<feature type="transmembrane region" description="Helical" evidence="11">
    <location>
        <begin position="31"/>
        <end position="53"/>
    </location>
</feature>
<protein>
    <recommendedName>
        <fullName evidence="11">ATP synthase subunit b, chloroplastic</fullName>
    </recommendedName>
    <alternativeName>
        <fullName evidence="11">ATP synthase F(0) sector subunit b</fullName>
    </alternativeName>
    <alternativeName>
        <fullName evidence="11">ATPase subunit I</fullName>
    </alternativeName>
</protein>
<evidence type="ECO:0000256" key="10">
    <source>
        <dbReference type="ARBA" id="ARBA00025198"/>
    </source>
</evidence>
<dbReference type="CDD" id="cd06503">
    <property type="entry name" value="ATP-synt_Fo_b"/>
    <property type="match status" value="1"/>
</dbReference>
<comment type="similarity">
    <text evidence="11 12">Belongs to the ATPase B chain family.</text>
</comment>
<accession>A0A8A2H8P6</accession>
<keyword evidence="3 11" id="KW-0138">CF(0)</keyword>
<dbReference type="GO" id="GO:0009535">
    <property type="term" value="C:chloroplast thylakoid membrane"/>
    <property type="evidence" value="ECO:0007669"/>
    <property type="project" value="UniProtKB-SubCell"/>
</dbReference>
<comment type="subcellular location">
    <subcellularLocation>
        <location evidence="1">Membrane</location>
        <topology evidence="1">Single-pass membrane protein</topology>
    </subcellularLocation>
    <subcellularLocation>
        <location evidence="11">Plastid</location>
        <location evidence="11">Chloroplast thylakoid membrane</location>
        <topology evidence="11">Single-pass membrane protein</topology>
    </subcellularLocation>
</comment>
<dbReference type="NCBIfam" id="NF005606">
    <property type="entry name" value="PRK07352.1"/>
    <property type="match status" value="1"/>
</dbReference>
<evidence type="ECO:0000256" key="4">
    <source>
        <dbReference type="ARBA" id="ARBA00022692"/>
    </source>
</evidence>
<dbReference type="EMBL" id="MW077730">
    <property type="protein sequence ID" value="QSV37310.1"/>
    <property type="molecule type" value="Genomic_DNA"/>
</dbReference>
<organism evidence="14">
    <name type="scientific">Nephroselmis pyriformis</name>
    <dbReference type="NCBI Taxonomy" id="156128"/>
    <lineage>
        <taxon>Eukaryota</taxon>
        <taxon>Viridiplantae</taxon>
        <taxon>Chlorophyta</taxon>
        <taxon>Nephroselmidophyceae</taxon>
        <taxon>Nephroselmidales</taxon>
        <taxon>Nephroselmidaceae</taxon>
        <taxon>Nephroselmis</taxon>
    </lineage>
</organism>
<evidence type="ECO:0000256" key="13">
    <source>
        <dbReference type="SAM" id="Coils"/>
    </source>
</evidence>
<dbReference type="Pfam" id="PF00430">
    <property type="entry name" value="ATP-synt_B"/>
    <property type="match status" value="1"/>
</dbReference>
<evidence type="ECO:0000256" key="2">
    <source>
        <dbReference type="ARBA" id="ARBA00022448"/>
    </source>
</evidence>
<comment type="miscellaneous">
    <text evidence="11">In plastids the F-type ATPase is also known as CF(1)CF(0).</text>
</comment>
<evidence type="ECO:0000256" key="8">
    <source>
        <dbReference type="ARBA" id="ARBA00023136"/>
    </source>
</evidence>
<dbReference type="GO" id="GO:0046933">
    <property type="term" value="F:proton-transporting ATP synthase activity, rotational mechanism"/>
    <property type="evidence" value="ECO:0007669"/>
    <property type="project" value="UniProtKB-UniRule"/>
</dbReference>
<keyword evidence="14" id="KW-0150">Chloroplast</keyword>
<dbReference type="GO" id="GO:0045259">
    <property type="term" value="C:proton-transporting ATP synthase complex"/>
    <property type="evidence" value="ECO:0007669"/>
    <property type="project" value="UniProtKB-KW"/>
</dbReference>
<evidence type="ECO:0000256" key="7">
    <source>
        <dbReference type="ARBA" id="ARBA00023065"/>
    </source>
</evidence>